<dbReference type="SMART" id="SM00382">
    <property type="entry name" value="AAA"/>
    <property type="match status" value="1"/>
</dbReference>
<evidence type="ECO:0000256" key="2">
    <source>
        <dbReference type="ARBA" id="ARBA00022840"/>
    </source>
</evidence>
<keyword evidence="5" id="KW-1185">Reference proteome</keyword>
<dbReference type="InterPro" id="IPR003593">
    <property type="entry name" value="AAA+_ATPase"/>
</dbReference>
<evidence type="ECO:0000313" key="4">
    <source>
        <dbReference type="EMBL" id="SNT07441.1"/>
    </source>
</evidence>
<protein>
    <submittedName>
        <fullName evidence="4">ABC-2 type transport system ATP-binding protein</fullName>
    </submittedName>
</protein>
<feature type="domain" description="ABC transporter" evidence="3">
    <location>
        <begin position="4"/>
        <end position="236"/>
    </location>
</feature>
<dbReference type="Pfam" id="PF00005">
    <property type="entry name" value="ABC_tran"/>
    <property type="match status" value="1"/>
</dbReference>
<dbReference type="SUPFAM" id="SSF52540">
    <property type="entry name" value="P-loop containing nucleoside triphosphate hydrolases"/>
    <property type="match status" value="1"/>
</dbReference>
<evidence type="ECO:0000256" key="1">
    <source>
        <dbReference type="ARBA" id="ARBA00022741"/>
    </source>
</evidence>
<proteinExistence type="predicted"/>
<gene>
    <name evidence="4" type="ORF">SAMN05446037_103728</name>
</gene>
<accession>A0A239JNH1</accession>
<dbReference type="Proteomes" id="UP000198304">
    <property type="component" value="Unassembled WGS sequence"/>
</dbReference>
<dbReference type="GO" id="GO:0005524">
    <property type="term" value="F:ATP binding"/>
    <property type="evidence" value="ECO:0007669"/>
    <property type="project" value="UniProtKB-KW"/>
</dbReference>
<dbReference type="PANTHER" id="PTHR43582:SF2">
    <property type="entry name" value="LINEARMYCIN RESISTANCE ATP-BINDING PROTEIN LNRL"/>
    <property type="match status" value="1"/>
</dbReference>
<dbReference type="EMBL" id="FZOJ01000037">
    <property type="protein sequence ID" value="SNT07441.1"/>
    <property type="molecule type" value="Genomic_DNA"/>
</dbReference>
<dbReference type="AlphaFoldDB" id="A0A239JNH1"/>
<evidence type="ECO:0000259" key="3">
    <source>
        <dbReference type="PROSITE" id="PS50893"/>
    </source>
</evidence>
<organism evidence="4 5">
    <name type="scientific">Anaerovirgula multivorans</name>
    <dbReference type="NCBI Taxonomy" id="312168"/>
    <lineage>
        <taxon>Bacteria</taxon>
        <taxon>Bacillati</taxon>
        <taxon>Bacillota</taxon>
        <taxon>Clostridia</taxon>
        <taxon>Peptostreptococcales</taxon>
        <taxon>Natronincolaceae</taxon>
        <taxon>Anaerovirgula</taxon>
    </lineage>
</organism>
<keyword evidence="2 4" id="KW-0067">ATP-binding</keyword>
<name>A0A239JNH1_9FIRM</name>
<dbReference type="Gene3D" id="3.40.50.300">
    <property type="entry name" value="P-loop containing nucleotide triphosphate hydrolases"/>
    <property type="match status" value="1"/>
</dbReference>
<keyword evidence="1" id="KW-0547">Nucleotide-binding</keyword>
<dbReference type="InterPro" id="IPR027417">
    <property type="entry name" value="P-loop_NTPase"/>
</dbReference>
<dbReference type="InterPro" id="IPR003439">
    <property type="entry name" value="ABC_transporter-like_ATP-bd"/>
</dbReference>
<dbReference type="RefSeq" id="WP_089285068.1">
    <property type="nucleotide sequence ID" value="NZ_FZOJ01000037.1"/>
</dbReference>
<sequence>MLAIEIDKLVKQYKNGVRALDELSLKVSCGEIFSLLGPNGAGKSSLINILTTFYNPTSGNITMLGKDLCKNPEWIRTQIACVAQRVSIDEHLSLMENMIFQSRLYKVDNTTAKKRINTLIDSFELSQYLRHPVASYSGGIKRRLDIAMNMVSYPQILFLDEPTVGMDISSRKAMWEIMRKVRDDFKTTIFLTTHYLEEADQLSDTICIMKEGHELAQGMPGSLRQYTRQNILHIGFSDTEKAKDCAEALAKIHMLPSMSIRENSIFADAVDGRKTFEDVNKWLLEKNVPFEAIEIVQPSLEDVFLKVTGTERR</sequence>
<reference evidence="4 5" key="1">
    <citation type="submission" date="2017-06" db="EMBL/GenBank/DDBJ databases">
        <authorList>
            <person name="Kim H.J."/>
            <person name="Triplett B.A."/>
        </authorList>
    </citation>
    <scope>NUCLEOTIDE SEQUENCE [LARGE SCALE GENOMIC DNA]</scope>
    <source>
        <strain evidence="4 5">SCA</strain>
    </source>
</reference>
<evidence type="ECO:0000313" key="5">
    <source>
        <dbReference type="Proteomes" id="UP000198304"/>
    </source>
</evidence>
<dbReference type="OrthoDB" id="9804819at2"/>
<dbReference type="PANTHER" id="PTHR43582">
    <property type="entry name" value="LINEARMYCIN RESISTANCE ATP-BINDING PROTEIN LNRL"/>
    <property type="match status" value="1"/>
</dbReference>
<dbReference type="PROSITE" id="PS50893">
    <property type="entry name" value="ABC_TRANSPORTER_2"/>
    <property type="match status" value="1"/>
</dbReference>
<dbReference type="GO" id="GO:0016887">
    <property type="term" value="F:ATP hydrolysis activity"/>
    <property type="evidence" value="ECO:0007669"/>
    <property type="project" value="InterPro"/>
</dbReference>